<name>A0A7G6VT21_9SPHN</name>
<proteinExistence type="predicted"/>
<dbReference type="EMBL" id="CP060052">
    <property type="protein sequence ID" value="QNE04886.1"/>
    <property type="molecule type" value="Genomic_DNA"/>
</dbReference>
<sequence>MERRLEQRAGMVLSDQARSRFQRFGQIRLELDHDAIRLQRTGHLAHFVAEGEQRFHYYVMCI</sequence>
<organism evidence="1 2">
    <name type="scientific">Croceicoccus marinus</name>
    <dbReference type="NCBI Taxonomy" id="450378"/>
    <lineage>
        <taxon>Bacteria</taxon>
        <taxon>Pseudomonadati</taxon>
        <taxon>Pseudomonadota</taxon>
        <taxon>Alphaproteobacteria</taxon>
        <taxon>Sphingomonadales</taxon>
        <taxon>Erythrobacteraceae</taxon>
        <taxon>Croceicoccus</taxon>
    </lineage>
</organism>
<evidence type="ECO:0000313" key="1">
    <source>
        <dbReference type="EMBL" id="QNE04886.1"/>
    </source>
</evidence>
<evidence type="ECO:0000313" key="2">
    <source>
        <dbReference type="Proteomes" id="UP000515297"/>
    </source>
</evidence>
<dbReference type="Proteomes" id="UP000515297">
    <property type="component" value="Chromosome"/>
</dbReference>
<reference evidence="1 2" key="1">
    <citation type="submission" date="2020-08" db="EMBL/GenBank/DDBJ databases">
        <authorList>
            <person name="Liu G."/>
            <person name="Sun C."/>
        </authorList>
    </citation>
    <scope>NUCLEOTIDE SEQUENCE [LARGE SCALE GENOMIC DNA]</scope>
    <source>
        <strain evidence="1 2">OT19</strain>
    </source>
</reference>
<dbReference type="RefSeq" id="WP_185884124.1">
    <property type="nucleotide sequence ID" value="NZ_CP060052.1"/>
</dbReference>
<gene>
    <name evidence="1" type="ORF">H4O24_13320</name>
</gene>
<protein>
    <submittedName>
        <fullName evidence="1">Uncharacterized protein</fullName>
    </submittedName>
</protein>
<dbReference type="AlphaFoldDB" id="A0A7G6VT21"/>
<accession>A0A7G6VT21</accession>